<accession>A0ABP1S0M5</accession>
<dbReference type="Proteomes" id="UP001642540">
    <property type="component" value="Unassembled WGS sequence"/>
</dbReference>
<proteinExistence type="predicted"/>
<protein>
    <submittedName>
        <fullName evidence="2">Uncharacterized protein</fullName>
    </submittedName>
</protein>
<gene>
    <name evidence="2" type="ORF">ODALV1_LOCUS28378</name>
</gene>
<evidence type="ECO:0000313" key="2">
    <source>
        <dbReference type="EMBL" id="CAL8140703.1"/>
    </source>
</evidence>
<comment type="caution">
    <text evidence="2">The sequence shown here is derived from an EMBL/GenBank/DDBJ whole genome shotgun (WGS) entry which is preliminary data.</text>
</comment>
<keyword evidence="1" id="KW-0732">Signal</keyword>
<reference evidence="2 3" key="1">
    <citation type="submission" date="2024-08" db="EMBL/GenBank/DDBJ databases">
        <authorList>
            <person name="Cucini C."/>
            <person name="Frati F."/>
        </authorList>
    </citation>
    <scope>NUCLEOTIDE SEQUENCE [LARGE SCALE GENOMIC DNA]</scope>
</reference>
<feature type="signal peptide" evidence="1">
    <location>
        <begin position="1"/>
        <end position="21"/>
    </location>
</feature>
<name>A0ABP1S0M5_9HEXA</name>
<organism evidence="2 3">
    <name type="scientific">Orchesella dallaii</name>
    <dbReference type="NCBI Taxonomy" id="48710"/>
    <lineage>
        <taxon>Eukaryota</taxon>
        <taxon>Metazoa</taxon>
        <taxon>Ecdysozoa</taxon>
        <taxon>Arthropoda</taxon>
        <taxon>Hexapoda</taxon>
        <taxon>Collembola</taxon>
        <taxon>Entomobryomorpha</taxon>
        <taxon>Entomobryoidea</taxon>
        <taxon>Orchesellidae</taxon>
        <taxon>Orchesellinae</taxon>
        <taxon>Orchesella</taxon>
    </lineage>
</organism>
<evidence type="ECO:0000256" key="1">
    <source>
        <dbReference type="SAM" id="SignalP"/>
    </source>
</evidence>
<keyword evidence="3" id="KW-1185">Reference proteome</keyword>
<feature type="chain" id="PRO_5045076965" evidence="1">
    <location>
        <begin position="22"/>
        <end position="794"/>
    </location>
</feature>
<evidence type="ECO:0000313" key="3">
    <source>
        <dbReference type="Proteomes" id="UP001642540"/>
    </source>
</evidence>
<dbReference type="EMBL" id="CAXLJM020000141">
    <property type="protein sequence ID" value="CAL8140703.1"/>
    <property type="molecule type" value="Genomic_DNA"/>
</dbReference>
<sequence length="794" mass="92702">MNCHKSALFLLVTILVHNVRLQNQYAELDLKNELRIFKECLVQIVLNEVPMKDKGTRYHIQSYPFPIMLTRYYYGDLDNGTAFYCDCNKFYGSYQEVDFKASRPFYKLTCFAQVYVTPSACLNWIPPSYYHRNMMFAFFDHRYDFEEIEATKYNTFFIHVELHKSLTDSITDNQKYRQRFHYIDNILAHPRHTNNILHLLFSSITKLSFIIRYHPESTSYRVVYTGLLACVEYPAILSSPECQQVGLLCDDLDEWVCDEVIVTNVLEYHAAETPNLNTLESLHPGSCNMRAINFALPTNTDKSKPCRHSFLACNYDNGIAMYKIIFANSSLETERHLMFLIPMLAYYVTSKPRDEFQYSTQLDGVHFITCAPVKKLPPLSLIGYVSAFDLKTWLMIVSCFVISAIAWNVVNKYTTNCNKIFFTFYYSILVGQSTKFVNKIRWITGSWILAGIFLTYNYQGNNIDELTSPLVPKKLETFEEVFNQNFTIFSLPNNPFLLQTLDYHSNYSPSSVPLWDVLGVTFGEALFPLRHEKAEKIPSDKAWTLFHKLFQRTGSYSILLQALKETRQTGAVRIIGQLSHCDESLATRREQKHEELLEDIIKGGMKIYEYEMNEVIQRKRVSEEKGDVSADHERISTKILTRFEQNLNDKSDIFFSAKFKEAKLKLVQRLESAYLEFKSKWSKKWNKIIQDREDFYLGYSLLFPKQELYSLRSLYNSEVFNKYDQALLNAKSEFCQKFQHKLTEDFLTSSLNKIDEIFRFNDVQRLKSSIYSLRSVVSTSTLTFHVPLPSINVV</sequence>